<sequence length="309" mass="34571">MAPTRAPGRDSRHLARVLRTGSFAEALDAAITARGLTLDRLCHHLADRGVHVSRTTLSYWRRNRSRPERQASLRAVRALEDLLGLPSSSLVALLGPPRPRGRWLNELPDSCDRAYLWPSAAPGMAQLDAEPEGRFEALSIHDLVTVAPDRSELRMRSRAVLRALRGPVDRCLAFYQAEDPAHAVPALVDLRFCARGRQRYDPDSKLFVAELLLDRTVAAGEDTVIEYELGFGPGVPMDYFHHRFHRRVREYVLQVQFTGEVPGACHSYRKFAVDAPERGSRPVPIGASDTALLVESDVEPGVCGLRWRW</sequence>
<gene>
    <name evidence="1" type="ORF">IW245_001859</name>
</gene>
<dbReference type="EMBL" id="JADOUF010000001">
    <property type="protein sequence ID" value="MBG6135665.1"/>
    <property type="molecule type" value="Genomic_DNA"/>
</dbReference>
<keyword evidence="2" id="KW-1185">Reference proteome</keyword>
<accession>A0A8J7GCT3</accession>
<name>A0A8J7GCT3_9ACTN</name>
<evidence type="ECO:0000313" key="2">
    <source>
        <dbReference type="Proteomes" id="UP000622552"/>
    </source>
</evidence>
<proteinExistence type="predicted"/>
<reference evidence="1" key="1">
    <citation type="submission" date="2020-11" db="EMBL/GenBank/DDBJ databases">
        <title>Sequencing the genomes of 1000 actinobacteria strains.</title>
        <authorList>
            <person name="Klenk H.-P."/>
        </authorList>
    </citation>
    <scope>NUCLEOTIDE SEQUENCE</scope>
    <source>
        <strain evidence="1">DSM 45356</strain>
    </source>
</reference>
<dbReference type="CDD" id="cd00093">
    <property type="entry name" value="HTH_XRE"/>
    <property type="match status" value="1"/>
</dbReference>
<dbReference type="Proteomes" id="UP000622552">
    <property type="component" value="Unassembled WGS sequence"/>
</dbReference>
<protein>
    <submittedName>
        <fullName evidence="1">Transcriptional regulator with XRE-family HTH domain</fullName>
    </submittedName>
</protein>
<dbReference type="AlphaFoldDB" id="A0A8J7GCT3"/>
<comment type="caution">
    <text evidence="1">The sequence shown here is derived from an EMBL/GenBank/DDBJ whole genome shotgun (WGS) entry which is preliminary data.</text>
</comment>
<organism evidence="1 2">
    <name type="scientific">Longispora fulva</name>
    <dbReference type="NCBI Taxonomy" id="619741"/>
    <lineage>
        <taxon>Bacteria</taxon>
        <taxon>Bacillati</taxon>
        <taxon>Actinomycetota</taxon>
        <taxon>Actinomycetes</taxon>
        <taxon>Micromonosporales</taxon>
        <taxon>Micromonosporaceae</taxon>
        <taxon>Longispora</taxon>
    </lineage>
</organism>
<evidence type="ECO:0000313" key="1">
    <source>
        <dbReference type="EMBL" id="MBG6135665.1"/>
    </source>
</evidence>
<dbReference type="InterPro" id="IPR001387">
    <property type="entry name" value="Cro/C1-type_HTH"/>
</dbReference>
<dbReference type="RefSeq" id="WP_197002746.1">
    <property type="nucleotide sequence ID" value="NZ_BONS01000002.1"/>
</dbReference>